<evidence type="ECO:0000313" key="2">
    <source>
        <dbReference type="Proteomes" id="UP000683310"/>
    </source>
</evidence>
<protein>
    <submittedName>
        <fullName evidence="1">Uncharacterized protein</fullName>
    </submittedName>
</protein>
<reference evidence="1 2" key="1">
    <citation type="submission" date="2021-04" db="EMBL/GenBank/DDBJ databases">
        <title>Nocardia tengchongensis.</title>
        <authorList>
            <person name="Zhuang k."/>
            <person name="Ran Y."/>
            <person name="Li W."/>
        </authorList>
    </citation>
    <scope>NUCLEOTIDE SEQUENCE [LARGE SCALE GENOMIC DNA]</scope>
    <source>
        <strain evidence="1 2">CFH S0057</strain>
    </source>
</reference>
<name>A0ABX8CSE2_9NOCA</name>
<gene>
    <name evidence="1" type="ORF">KHQ06_07710</name>
</gene>
<keyword evidence="2" id="KW-1185">Reference proteome</keyword>
<proteinExistence type="predicted"/>
<sequence length="137" mass="14699">MLPVGLFAAPRELPELIEQFDRTLPSGEAEALSEAARTYAGKGAILEITTGPADSADAYADAVRAWRTPLRLLLITTPDAAAADRAYDDWSHWVAGGGLLALREAEDLYRRAAATGKFRTLATTGSLRILQRIAACN</sequence>
<evidence type="ECO:0000313" key="1">
    <source>
        <dbReference type="EMBL" id="QVI22852.1"/>
    </source>
</evidence>
<dbReference type="EMBL" id="CP074371">
    <property type="protein sequence ID" value="QVI22852.1"/>
    <property type="molecule type" value="Genomic_DNA"/>
</dbReference>
<dbReference type="Proteomes" id="UP000683310">
    <property type="component" value="Chromosome"/>
</dbReference>
<accession>A0ABX8CSE2</accession>
<organism evidence="1 2">
    <name type="scientific">Nocardia tengchongensis</name>
    <dbReference type="NCBI Taxonomy" id="2055889"/>
    <lineage>
        <taxon>Bacteria</taxon>
        <taxon>Bacillati</taxon>
        <taxon>Actinomycetota</taxon>
        <taxon>Actinomycetes</taxon>
        <taxon>Mycobacteriales</taxon>
        <taxon>Nocardiaceae</taxon>
        <taxon>Nocardia</taxon>
    </lineage>
</organism>